<proteinExistence type="evidence at transcript level"/>
<dbReference type="InterPro" id="IPR029048">
    <property type="entry name" value="HSP70_C_sf"/>
</dbReference>
<evidence type="ECO:0000256" key="11">
    <source>
        <dbReference type="SAM" id="MobiDB-lite"/>
    </source>
</evidence>
<gene>
    <name evidence="8" type="primary">dnaK</name>
    <name evidence="12" type="ORF">TAGGR_1906</name>
</gene>
<evidence type="ECO:0000256" key="6">
    <source>
        <dbReference type="ARBA" id="ARBA00023016"/>
    </source>
</evidence>
<dbReference type="NCBIfam" id="NF003520">
    <property type="entry name" value="PRK05183.1"/>
    <property type="match status" value="1"/>
</dbReference>
<protein>
    <recommendedName>
        <fullName evidence="2 8">Chaperone protein DnaK</fullName>
    </recommendedName>
    <alternativeName>
        <fullName evidence="8">HSP70</fullName>
    </alternativeName>
    <alternativeName>
        <fullName evidence="8">Heat shock 70 kDa protein</fullName>
    </alternativeName>
    <alternativeName>
        <fullName evidence="8">Heat shock protein 70</fullName>
    </alternativeName>
</protein>
<organism evidence="12 13">
    <name type="scientific">Thermodesulfovibrio aggregans</name>
    <dbReference type="NCBI Taxonomy" id="86166"/>
    <lineage>
        <taxon>Bacteria</taxon>
        <taxon>Pseudomonadati</taxon>
        <taxon>Nitrospirota</taxon>
        <taxon>Thermodesulfovibrionia</taxon>
        <taxon>Thermodesulfovibrionales</taxon>
        <taxon>Thermodesulfovibrionaceae</taxon>
        <taxon>Thermodesulfovibrio</taxon>
    </lineage>
</organism>
<feature type="coiled-coil region" evidence="10">
    <location>
        <begin position="247"/>
        <end position="274"/>
    </location>
</feature>
<dbReference type="RefSeq" id="WP_059176150.1">
    <property type="nucleotide sequence ID" value="NZ_BCNO01000001.1"/>
</dbReference>
<evidence type="ECO:0000256" key="5">
    <source>
        <dbReference type="ARBA" id="ARBA00022840"/>
    </source>
</evidence>
<comment type="caution">
    <text evidence="12">The sequence shown here is derived from an EMBL/GenBank/DDBJ whole genome shotgun (WGS) entry which is preliminary data.</text>
</comment>
<dbReference type="InterPro" id="IPR018181">
    <property type="entry name" value="Heat_shock_70_CS"/>
</dbReference>
<dbReference type="FunFam" id="3.30.30.30:FF:000002">
    <property type="entry name" value="Heat shock 70 kDa protein 4"/>
    <property type="match status" value="1"/>
</dbReference>
<dbReference type="Gene3D" id="3.90.640.10">
    <property type="entry name" value="Actin, Chain A, domain 4"/>
    <property type="match status" value="1"/>
</dbReference>
<dbReference type="SUPFAM" id="SSF53067">
    <property type="entry name" value="Actin-like ATPase domain"/>
    <property type="match status" value="2"/>
</dbReference>
<sequence length="630" mass="69333">MGKAIGIDLGTTNSVVAVVIGGEPVVIPNQEGQRTTPSVVAFTDKGERLVGQVAKRQAITNPENTIFSIKRLMGRKYNSPEVQEAKKRLPYKIVEAPNGDAHVEIMGKRYSPPEISAMILQKLKQAAEDYLGEPVTEAVITVPAYFDDSQRQATKDAGRIAGLNVLRIINEPTAAALAYGLEKKKEEKIAVYDLGGGTFDISILEIGEGVIEVRATNGDTYLGGDDFDIRIMDWLIEEFKKQEGIDLRKDRMALQRLKEAAERAKIELSSAMETEINLPFITADASGPKHLLMKLSRAKFEQLVDDLIEKSLEPCRKALQDAGLSPTQIDEVILVGGQTRTPKVQKVVQEFFGKEPHKGVNPDEVVAIGAAIQAAILKGEVKEVLLLDVTPLSLGIETLGGVFTKIIERNTTIPTRKSQIFTTATDNQTAVTIKVYQGEREMAADNKLLGVFELVGIPPAPRGVPQIEVTFDIDANGILHVSAKDLATGKEQSIRITASSGLTEEEIKRMIREAEAHAEEDRRKRQLAEARNDADNMIYTVEKTLREMGDKISEDEKKRIQDAIEKCRKVKDTSNDVNEIKAAVEELARTSHRIAEELYKRAGTSQAGASSESKKEEDVIEAEVEDKDNK</sequence>
<dbReference type="InterPro" id="IPR043129">
    <property type="entry name" value="ATPase_NBD"/>
</dbReference>
<evidence type="ECO:0000256" key="8">
    <source>
        <dbReference type="HAMAP-Rule" id="MF_00332"/>
    </source>
</evidence>
<dbReference type="GO" id="GO:0005524">
    <property type="term" value="F:ATP binding"/>
    <property type="evidence" value="ECO:0007669"/>
    <property type="project" value="UniProtKB-UniRule"/>
</dbReference>
<dbReference type="Proteomes" id="UP000054976">
    <property type="component" value="Unassembled WGS sequence"/>
</dbReference>
<dbReference type="Pfam" id="PF00012">
    <property type="entry name" value="HSP70"/>
    <property type="match status" value="1"/>
</dbReference>
<keyword evidence="4 8" id="KW-0547">Nucleotide-binding</keyword>
<dbReference type="HAMAP" id="MF_00332">
    <property type="entry name" value="DnaK"/>
    <property type="match status" value="1"/>
</dbReference>
<feature type="coiled-coil region" evidence="10">
    <location>
        <begin position="504"/>
        <end position="531"/>
    </location>
</feature>
<dbReference type="InterPro" id="IPR013126">
    <property type="entry name" value="Hsp_70_fam"/>
</dbReference>
<dbReference type="STRING" id="86166.TAGGR_1906"/>
<dbReference type="SUPFAM" id="SSF100920">
    <property type="entry name" value="Heat shock protein 70kD (HSP70), peptide-binding domain"/>
    <property type="match status" value="1"/>
</dbReference>
<dbReference type="PRINTS" id="PR00301">
    <property type="entry name" value="HEATSHOCK70"/>
</dbReference>
<evidence type="ECO:0000256" key="9">
    <source>
        <dbReference type="RuleBase" id="RU003322"/>
    </source>
</evidence>
<dbReference type="GO" id="GO:0051082">
    <property type="term" value="F:unfolded protein binding"/>
    <property type="evidence" value="ECO:0007669"/>
    <property type="project" value="InterPro"/>
</dbReference>
<evidence type="ECO:0000256" key="4">
    <source>
        <dbReference type="ARBA" id="ARBA00022741"/>
    </source>
</evidence>
<name>A0A0U9HV10_9BACT</name>
<dbReference type="Gene3D" id="2.60.34.10">
    <property type="entry name" value="Substrate Binding Domain Of DNAk, Chain A, domain 1"/>
    <property type="match status" value="1"/>
</dbReference>
<evidence type="ECO:0000256" key="10">
    <source>
        <dbReference type="SAM" id="Coils"/>
    </source>
</evidence>
<dbReference type="InterPro" id="IPR029047">
    <property type="entry name" value="HSP70_peptide-bd_sf"/>
</dbReference>
<keyword evidence="3 8" id="KW-0597">Phosphoprotein</keyword>
<dbReference type="InterPro" id="IPR012725">
    <property type="entry name" value="Chaperone_DnaK"/>
</dbReference>
<dbReference type="Gene3D" id="3.30.420.40">
    <property type="match status" value="2"/>
</dbReference>
<comment type="similarity">
    <text evidence="1 8 9">Belongs to the heat shock protein 70 family.</text>
</comment>
<reference evidence="13" key="1">
    <citation type="submission" date="2016-01" db="EMBL/GenBank/DDBJ databases">
        <title>Draft genome sequence of Thermodesulfovibrio aggregans strain TGE-P1.</title>
        <authorList>
            <person name="Sekiguchi Y."/>
            <person name="Ohashi A."/>
            <person name="Matsuura N."/>
            <person name="Tourlousse M.D."/>
        </authorList>
    </citation>
    <scope>NUCLEOTIDE SEQUENCE [LARGE SCALE GENOMIC DNA]</scope>
    <source>
        <strain evidence="13">TGE-P1</strain>
    </source>
</reference>
<dbReference type="OrthoDB" id="9766019at2"/>
<dbReference type="SUPFAM" id="SSF100934">
    <property type="entry name" value="Heat shock protein 70kD (HSP70), C-terminal subdomain"/>
    <property type="match status" value="1"/>
</dbReference>
<evidence type="ECO:0000256" key="2">
    <source>
        <dbReference type="ARBA" id="ARBA00014415"/>
    </source>
</evidence>
<dbReference type="PROSITE" id="PS00329">
    <property type="entry name" value="HSP70_2"/>
    <property type="match status" value="1"/>
</dbReference>
<comment type="function">
    <text evidence="8">Acts as a chaperone.</text>
</comment>
<feature type="region of interest" description="Disordered" evidence="11">
    <location>
        <begin position="599"/>
        <end position="630"/>
    </location>
</feature>
<evidence type="ECO:0000256" key="3">
    <source>
        <dbReference type="ARBA" id="ARBA00022553"/>
    </source>
</evidence>
<dbReference type="FunFam" id="3.90.640.10:FF:000003">
    <property type="entry name" value="Molecular chaperone DnaK"/>
    <property type="match status" value="1"/>
</dbReference>
<dbReference type="NCBIfam" id="TIGR02350">
    <property type="entry name" value="prok_dnaK"/>
    <property type="match status" value="1"/>
</dbReference>
<keyword evidence="7 8" id="KW-0143">Chaperone</keyword>
<evidence type="ECO:0000313" key="12">
    <source>
        <dbReference type="EMBL" id="GAQ94721.1"/>
    </source>
</evidence>
<evidence type="ECO:0000256" key="7">
    <source>
        <dbReference type="ARBA" id="ARBA00023186"/>
    </source>
</evidence>
<dbReference type="EMBL" id="BCNO01000001">
    <property type="protein sequence ID" value="GAQ94721.1"/>
    <property type="molecule type" value="Genomic_DNA"/>
</dbReference>
<dbReference type="FunFam" id="1.20.1270.10:FF:000001">
    <property type="entry name" value="Molecular chaperone DnaK"/>
    <property type="match status" value="1"/>
</dbReference>
<evidence type="ECO:0000256" key="1">
    <source>
        <dbReference type="ARBA" id="ARBA00007381"/>
    </source>
</evidence>
<dbReference type="GO" id="GO:0140662">
    <property type="term" value="F:ATP-dependent protein folding chaperone"/>
    <property type="evidence" value="ECO:0007669"/>
    <property type="project" value="InterPro"/>
</dbReference>
<dbReference type="PANTHER" id="PTHR19375">
    <property type="entry name" value="HEAT SHOCK PROTEIN 70KDA"/>
    <property type="match status" value="1"/>
</dbReference>
<keyword evidence="6 8" id="KW-0346">Stress response</keyword>
<keyword evidence="10" id="KW-0175">Coiled coil</keyword>
<comment type="induction">
    <text evidence="8">By stress conditions e.g. heat shock.</text>
</comment>
<accession>A0A0U9HV10</accession>
<feature type="compositionally biased region" description="Acidic residues" evidence="11">
    <location>
        <begin position="618"/>
        <end position="630"/>
    </location>
</feature>
<dbReference type="CDD" id="cd10234">
    <property type="entry name" value="ASKHA_NBD_HSP70_DnaK-like"/>
    <property type="match status" value="1"/>
</dbReference>
<dbReference type="FunFam" id="3.30.420.40:FF:000004">
    <property type="entry name" value="Molecular chaperone DnaK"/>
    <property type="match status" value="1"/>
</dbReference>
<keyword evidence="5 8" id="KW-0067">ATP-binding</keyword>
<dbReference type="NCBIfam" id="NF001413">
    <property type="entry name" value="PRK00290.1"/>
    <property type="match status" value="1"/>
</dbReference>
<dbReference type="Gene3D" id="1.20.1270.10">
    <property type="match status" value="1"/>
</dbReference>
<dbReference type="FunFam" id="2.60.34.10:FF:000014">
    <property type="entry name" value="Chaperone protein DnaK HSP70"/>
    <property type="match status" value="1"/>
</dbReference>
<keyword evidence="13" id="KW-1185">Reference proteome</keyword>
<dbReference type="AlphaFoldDB" id="A0A0U9HV10"/>
<dbReference type="PROSITE" id="PS00297">
    <property type="entry name" value="HSP70_1"/>
    <property type="match status" value="1"/>
</dbReference>
<evidence type="ECO:0000313" key="13">
    <source>
        <dbReference type="Proteomes" id="UP000054976"/>
    </source>
</evidence>
<feature type="modified residue" description="Phosphothreonine; by autocatalysis" evidence="8">
    <location>
        <position position="198"/>
    </location>
</feature>